<protein>
    <recommendedName>
        <fullName evidence="3">Transcriptional regulator</fullName>
    </recommendedName>
</protein>
<name>A0A841CHR1_9PSEU</name>
<evidence type="ECO:0000313" key="2">
    <source>
        <dbReference type="Proteomes" id="UP000547510"/>
    </source>
</evidence>
<comment type="caution">
    <text evidence="1">The sequence shown here is derived from an EMBL/GenBank/DDBJ whole genome shotgun (WGS) entry which is preliminary data.</text>
</comment>
<gene>
    <name evidence="1" type="ORF">FHS29_002485</name>
</gene>
<dbReference type="EMBL" id="JACHJN010000003">
    <property type="protein sequence ID" value="MBB5955904.1"/>
    <property type="molecule type" value="Genomic_DNA"/>
</dbReference>
<organism evidence="1 2">
    <name type="scientific">Saccharothrix tamanrassetensis</name>
    <dbReference type="NCBI Taxonomy" id="1051531"/>
    <lineage>
        <taxon>Bacteria</taxon>
        <taxon>Bacillati</taxon>
        <taxon>Actinomycetota</taxon>
        <taxon>Actinomycetes</taxon>
        <taxon>Pseudonocardiales</taxon>
        <taxon>Pseudonocardiaceae</taxon>
        <taxon>Saccharothrix</taxon>
    </lineage>
</organism>
<evidence type="ECO:0008006" key="3">
    <source>
        <dbReference type="Google" id="ProtNLM"/>
    </source>
</evidence>
<proteinExistence type="predicted"/>
<dbReference type="Proteomes" id="UP000547510">
    <property type="component" value="Unassembled WGS sequence"/>
</dbReference>
<accession>A0A841CHR1</accession>
<dbReference type="Gene3D" id="1.25.40.10">
    <property type="entry name" value="Tetratricopeptide repeat domain"/>
    <property type="match status" value="1"/>
</dbReference>
<dbReference type="RefSeq" id="WP_184690700.1">
    <property type="nucleotide sequence ID" value="NZ_JACHJN010000003.1"/>
</dbReference>
<dbReference type="SUPFAM" id="SSF48452">
    <property type="entry name" value="TPR-like"/>
    <property type="match status" value="1"/>
</dbReference>
<keyword evidence="2" id="KW-1185">Reference proteome</keyword>
<sequence length="306" mass="31995">MTAADVAELEAFTSGLRALDYRYGGGRSRAAAVARLPSAVALLDLPGAGEVVVPLHTAVADLHNLAGWASFDTGLDDAALRHFTTALRLAASVGNASLTANVYYRMGRVRLHGGATARALAEFQLGERAARTSSALEVALLNANQAWALARLGAEHDAVALLARVGGTPAGDGPLPGWVAFFTAADRAAITGVVRTELAQTVDPRHVALAVPALEEAVDGFGPDMARSRAFSLISLATCYLLDDQVDAGVALGEQVVTLCGQLVSTRTADRLRPLRNEAARRKAHPGARALVERIRAFQPARDGPP</sequence>
<dbReference type="InterPro" id="IPR011990">
    <property type="entry name" value="TPR-like_helical_dom_sf"/>
</dbReference>
<dbReference type="AlphaFoldDB" id="A0A841CHR1"/>
<evidence type="ECO:0000313" key="1">
    <source>
        <dbReference type="EMBL" id="MBB5955904.1"/>
    </source>
</evidence>
<reference evidence="1 2" key="1">
    <citation type="submission" date="2020-08" db="EMBL/GenBank/DDBJ databases">
        <title>Genomic Encyclopedia of Type Strains, Phase III (KMG-III): the genomes of soil and plant-associated and newly described type strains.</title>
        <authorList>
            <person name="Whitman W."/>
        </authorList>
    </citation>
    <scope>NUCLEOTIDE SEQUENCE [LARGE SCALE GENOMIC DNA]</scope>
    <source>
        <strain evidence="1 2">CECT 8640</strain>
    </source>
</reference>